<evidence type="ECO:0000313" key="2">
    <source>
        <dbReference type="Proteomes" id="UP001165590"/>
    </source>
</evidence>
<accession>A0ABT3V105</accession>
<keyword evidence="2" id="KW-1185">Reference proteome</keyword>
<name>A0ABT3V105_9ACTN</name>
<organism evidence="1 2">
    <name type="scientific">Streptomyces ortus</name>
    <dbReference type="NCBI Taxonomy" id="2867268"/>
    <lineage>
        <taxon>Bacteria</taxon>
        <taxon>Bacillati</taxon>
        <taxon>Actinomycetota</taxon>
        <taxon>Actinomycetes</taxon>
        <taxon>Kitasatosporales</taxon>
        <taxon>Streptomycetaceae</taxon>
        <taxon>Streptomyces</taxon>
    </lineage>
</organism>
<proteinExistence type="predicted"/>
<gene>
    <name evidence="1" type="ORF">K3769_04495</name>
</gene>
<sequence>MARNNDKGDYEKGAAASRAAQLKAQAAGNAEAARVAAESADANLDRINQLTGKA</sequence>
<evidence type="ECO:0000313" key="1">
    <source>
        <dbReference type="EMBL" id="MCX4232051.1"/>
    </source>
</evidence>
<dbReference type="Proteomes" id="UP001165590">
    <property type="component" value="Unassembled WGS sequence"/>
</dbReference>
<protein>
    <submittedName>
        <fullName evidence="1">Uncharacterized protein</fullName>
    </submittedName>
</protein>
<dbReference type="RefSeq" id="WP_267025154.1">
    <property type="nucleotide sequence ID" value="NZ_JAIFZO010000002.1"/>
</dbReference>
<comment type="caution">
    <text evidence="1">The sequence shown here is derived from an EMBL/GenBank/DDBJ whole genome shotgun (WGS) entry which is preliminary data.</text>
</comment>
<dbReference type="EMBL" id="JAIFZO010000002">
    <property type="protein sequence ID" value="MCX4232051.1"/>
    <property type="molecule type" value="Genomic_DNA"/>
</dbReference>
<reference evidence="1" key="1">
    <citation type="journal article" date="2022" name="bioRxiv">
        <title>Discovery and biosynthetic assessment of Streptomyces ortus sp nov. isolated from a deep-sea sponge.</title>
        <authorList>
            <person name="Williams S.E."/>
        </authorList>
    </citation>
    <scope>NUCLEOTIDE SEQUENCE</scope>
    <source>
        <strain evidence="1">A15ISP2-DRY2</strain>
    </source>
</reference>